<feature type="compositionally biased region" description="Basic and acidic residues" evidence="5">
    <location>
        <begin position="408"/>
        <end position="419"/>
    </location>
</feature>
<dbReference type="GO" id="GO:0046872">
    <property type="term" value="F:metal ion binding"/>
    <property type="evidence" value="ECO:0007669"/>
    <property type="project" value="UniProtKB-KW"/>
</dbReference>
<dbReference type="InterPro" id="IPR031865">
    <property type="entry name" value="DUF4757"/>
</dbReference>
<feature type="compositionally biased region" description="Polar residues" evidence="5">
    <location>
        <begin position="499"/>
        <end position="508"/>
    </location>
</feature>
<evidence type="ECO:0000256" key="1">
    <source>
        <dbReference type="ARBA" id="ARBA00022723"/>
    </source>
</evidence>
<keyword evidence="1 4" id="KW-0479">Metal-binding</keyword>
<dbReference type="SMART" id="SM00132">
    <property type="entry name" value="LIM"/>
    <property type="match status" value="1"/>
</dbReference>
<evidence type="ECO:0000256" key="4">
    <source>
        <dbReference type="PROSITE-ProRule" id="PRU00125"/>
    </source>
</evidence>
<feature type="domain" description="LIM zinc-binding" evidence="6">
    <location>
        <begin position="795"/>
        <end position="861"/>
    </location>
</feature>
<dbReference type="GO" id="GO:0051496">
    <property type="term" value="P:positive regulation of stress fiber assembly"/>
    <property type="evidence" value="ECO:0007669"/>
    <property type="project" value="TreeGrafter"/>
</dbReference>
<protein>
    <recommendedName>
        <fullName evidence="6">LIM zinc-binding domain-containing protein</fullName>
    </recommendedName>
</protein>
<proteinExistence type="predicted"/>
<feature type="compositionally biased region" description="Polar residues" evidence="5">
    <location>
        <begin position="744"/>
        <end position="760"/>
    </location>
</feature>
<keyword evidence="3 4" id="KW-0440">LIM domain</keyword>
<accession>A0A5E4B330</accession>
<feature type="region of interest" description="Disordered" evidence="5">
    <location>
        <begin position="521"/>
        <end position="545"/>
    </location>
</feature>
<evidence type="ECO:0000256" key="3">
    <source>
        <dbReference type="ARBA" id="ARBA00023038"/>
    </source>
</evidence>
<feature type="compositionally biased region" description="Basic and acidic residues" evidence="5">
    <location>
        <begin position="223"/>
        <end position="247"/>
    </location>
</feature>
<dbReference type="PROSITE" id="PS00478">
    <property type="entry name" value="LIM_DOMAIN_1"/>
    <property type="match status" value="1"/>
</dbReference>
<dbReference type="GO" id="GO:0032034">
    <property type="term" value="F:myosin II head/neck binding"/>
    <property type="evidence" value="ECO:0007669"/>
    <property type="project" value="TreeGrafter"/>
</dbReference>
<name>A0A5E4B330_MARMO</name>
<keyword evidence="2 4" id="KW-0862">Zinc</keyword>
<dbReference type="Pfam" id="PF15949">
    <property type="entry name" value="DUF4757"/>
    <property type="match status" value="1"/>
</dbReference>
<feature type="region of interest" description="Disordered" evidence="5">
    <location>
        <begin position="700"/>
        <end position="788"/>
    </location>
</feature>
<dbReference type="EMBL" id="CABDUW010000251">
    <property type="protein sequence ID" value="VTJ64078.1"/>
    <property type="molecule type" value="Genomic_DNA"/>
</dbReference>
<dbReference type="PANTHER" id="PTHR15551:SF3">
    <property type="entry name" value="LIM AND CALPONIN HOMOLOGY DOMAINS-CONTAINING PROTEIN 1"/>
    <property type="match status" value="1"/>
</dbReference>
<feature type="compositionally biased region" description="Polar residues" evidence="5">
    <location>
        <begin position="463"/>
        <end position="472"/>
    </location>
</feature>
<dbReference type="Proteomes" id="UP000335636">
    <property type="component" value="Unassembled WGS sequence"/>
</dbReference>
<sequence>MRKETDDIESPKRSIRDSGYIDCWDSERSDSLSPPRHGRDDSFDSLDSFGSRSRQTPSPDVVLRGSSDGRGSDSESDLPHRKLPDVKKDDMSARRTSHGEPKSAVPFNQYLPNKSNQTAYVPAPLRKKKAEREEYRKSWSTATSPLGGERPFRYGPRTPVSDDAESTSMFDMRCEEEAAVLPHSRARQEQLQLINNQLREEDDKWQDDLARWKSRRRSASQDLIKKEEERKKMEKLLAGEDGTSERRKSIKTYREIVQEKERRERELHEAYKNARSQEEAEGILQQYIERFTISEAVLERLEMPKILERSHSTEPNFSSFPNDPNPMKYLRQQSLPPPKFTATVETTITRASVLDTSTSAGSGSPSKTVTPKAVPMLTPKPYSQPKNSQEVLKTFKVDGKISMNGETVHGDEEEKKKEGPTGAPAPTLTKSQMFEGVARVHGSPVEVKHDNNSIEINIKKPNSVPQQLVTTTEETEPNSQEDENDGGKPRKGNAELASSEPQHFTTTVTRCSPTVAFVEFSSSPQLKNDVPEEKDQKKPEHEMSGKVELVLSQKVLKPKSPEPEATLTFPFLDKMPETNQLHLPNLNSQVDSPSSEKSPVTTPFKFWAWDPEEERRRQEKWQQEQERLLQERKIIEDTVVPFTISSSSADQLSTSSSITEGSGTVNKMALANCQDEEKEIRQKKAFPGNDSDLLLKTRESNPLEEKDSLTQGPLADSENPISRGIHEDQLDTEAGAPPCGVNPQLAQDPSQNQQVSNTPMHMSEEVKPKTLPLDRNINHQMESPSERRKSISGKKLCSSCGLPLGKGAAMIIETLNLYFHIQCFRCGICKGQLGDAVSGTDVRIRNGLLNCNDCYLRSRSAGQPTTL</sequence>
<dbReference type="GO" id="GO:0001725">
    <property type="term" value="C:stress fiber"/>
    <property type="evidence" value="ECO:0007669"/>
    <property type="project" value="TreeGrafter"/>
</dbReference>
<feature type="compositionally biased region" description="Acidic residues" evidence="5">
    <location>
        <begin position="473"/>
        <end position="484"/>
    </location>
</feature>
<feature type="region of interest" description="Disordered" evidence="5">
    <location>
        <begin position="355"/>
        <end position="387"/>
    </location>
</feature>
<dbReference type="PANTHER" id="PTHR15551">
    <property type="entry name" value="LIM DOMAIN ONLY 7"/>
    <property type="match status" value="1"/>
</dbReference>
<keyword evidence="8" id="KW-1185">Reference proteome</keyword>
<dbReference type="CDD" id="cd08368">
    <property type="entry name" value="LIM"/>
    <property type="match status" value="1"/>
</dbReference>
<dbReference type="PROSITE" id="PS50023">
    <property type="entry name" value="LIM_DOMAIN_2"/>
    <property type="match status" value="1"/>
</dbReference>
<feature type="region of interest" description="Disordered" evidence="5">
    <location>
        <begin position="403"/>
        <end position="508"/>
    </location>
</feature>
<feature type="compositionally biased region" description="Basic and acidic residues" evidence="5">
    <location>
        <begin position="529"/>
        <end position="545"/>
    </location>
</feature>
<evidence type="ECO:0000259" key="6">
    <source>
        <dbReference type="PROSITE" id="PS50023"/>
    </source>
</evidence>
<dbReference type="AlphaFoldDB" id="A0A5E4B330"/>
<feature type="region of interest" description="Disordered" evidence="5">
    <location>
        <begin position="214"/>
        <end position="247"/>
    </location>
</feature>
<evidence type="ECO:0000313" key="7">
    <source>
        <dbReference type="EMBL" id="VTJ64078.1"/>
    </source>
</evidence>
<dbReference type="InterPro" id="IPR001781">
    <property type="entry name" value="Znf_LIM"/>
</dbReference>
<gene>
    <name evidence="7" type="ORF">MONAX_5E025622</name>
</gene>
<feature type="region of interest" description="Disordered" evidence="5">
    <location>
        <begin position="1"/>
        <end position="167"/>
    </location>
</feature>
<evidence type="ECO:0000313" key="8">
    <source>
        <dbReference type="Proteomes" id="UP000335636"/>
    </source>
</evidence>
<feature type="compositionally biased region" description="Polar residues" evidence="5">
    <location>
        <begin position="110"/>
        <end position="119"/>
    </location>
</feature>
<feature type="compositionally biased region" description="Low complexity" evidence="5">
    <location>
        <begin position="45"/>
        <end position="54"/>
    </location>
</feature>
<dbReference type="FunFam" id="2.10.110.10:FF:000041">
    <property type="entry name" value="LIM and calponin homology domains 1"/>
    <property type="match status" value="1"/>
</dbReference>
<organism evidence="7 8">
    <name type="scientific">Marmota monax</name>
    <name type="common">Woodchuck</name>
    <dbReference type="NCBI Taxonomy" id="9995"/>
    <lineage>
        <taxon>Eukaryota</taxon>
        <taxon>Metazoa</taxon>
        <taxon>Chordata</taxon>
        <taxon>Craniata</taxon>
        <taxon>Vertebrata</taxon>
        <taxon>Euteleostomi</taxon>
        <taxon>Mammalia</taxon>
        <taxon>Eutheria</taxon>
        <taxon>Euarchontoglires</taxon>
        <taxon>Glires</taxon>
        <taxon>Rodentia</taxon>
        <taxon>Sciuromorpha</taxon>
        <taxon>Sciuridae</taxon>
        <taxon>Xerinae</taxon>
        <taxon>Marmotini</taxon>
        <taxon>Marmota</taxon>
    </lineage>
</organism>
<feature type="compositionally biased region" description="Basic and acidic residues" evidence="5">
    <location>
        <begin position="70"/>
        <end position="101"/>
    </location>
</feature>
<dbReference type="GO" id="GO:0051893">
    <property type="term" value="P:regulation of focal adhesion assembly"/>
    <property type="evidence" value="ECO:0007669"/>
    <property type="project" value="TreeGrafter"/>
</dbReference>
<reference evidence="7" key="1">
    <citation type="submission" date="2019-04" db="EMBL/GenBank/DDBJ databases">
        <authorList>
            <person name="Alioto T."/>
            <person name="Alioto T."/>
        </authorList>
    </citation>
    <scope>NUCLEOTIDE SEQUENCE [LARGE SCALE GENOMIC DNA]</scope>
</reference>
<dbReference type="Pfam" id="PF00412">
    <property type="entry name" value="LIM"/>
    <property type="match status" value="1"/>
</dbReference>
<feature type="compositionally biased region" description="Basic and acidic residues" evidence="5">
    <location>
        <begin position="1"/>
        <end position="16"/>
    </location>
</feature>
<dbReference type="Gene3D" id="2.10.110.10">
    <property type="entry name" value="Cysteine Rich Protein"/>
    <property type="match status" value="1"/>
</dbReference>
<evidence type="ECO:0000256" key="5">
    <source>
        <dbReference type="SAM" id="MobiDB-lite"/>
    </source>
</evidence>
<feature type="compositionally biased region" description="Polar residues" evidence="5">
    <location>
        <begin position="355"/>
        <end position="369"/>
    </location>
</feature>
<evidence type="ECO:0000256" key="2">
    <source>
        <dbReference type="ARBA" id="ARBA00022833"/>
    </source>
</evidence>
<comment type="caution">
    <text evidence="7">The sequence shown here is derived from an EMBL/GenBank/DDBJ whole genome shotgun (WGS) entry which is preliminary data.</text>
</comment>